<dbReference type="PANTHER" id="PTHR42704:SF17">
    <property type="entry name" value="RIBULOSE BISPHOSPHATE CARBOXYLASE LARGE CHAIN"/>
    <property type="match status" value="1"/>
</dbReference>
<evidence type="ECO:0000313" key="3">
    <source>
        <dbReference type="Proteomes" id="UP000678545"/>
    </source>
</evidence>
<dbReference type="AlphaFoldDB" id="A0A941IFJ9"/>
<gene>
    <name evidence="2" type="ORF">KDM90_03780</name>
</gene>
<accession>A0A941IFJ9</accession>
<dbReference type="RefSeq" id="WP_212674215.1">
    <property type="nucleotide sequence ID" value="NZ_JAGSPJ010000001.1"/>
</dbReference>
<comment type="caution">
    <text evidence="2">The sequence shown here is derived from an EMBL/GenBank/DDBJ whole genome shotgun (WGS) entry which is preliminary data.</text>
</comment>
<protein>
    <recommendedName>
        <fullName evidence="1">Ribulose bisphosphate carboxylase large subunit C-terminal domain-containing protein</fullName>
    </recommendedName>
</protein>
<name>A0A941IFJ9_9BURK</name>
<feature type="domain" description="Ribulose bisphosphate carboxylase large subunit C-terminal" evidence="1">
    <location>
        <begin position="161"/>
        <end position="412"/>
    </location>
</feature>
<reference evidence="2" key="1">
    <citation type="submission" date="2021-04" db="EMBL/GenBank/DDBJ databases">
        <title>novel species isolated from subtropical streams in China.</title>
        <authorList>
            <person name="Lu H."/>
        </authorList>
    </citation>
    <scope>NUCLEOTIDE SEQUENCE</scope>
    <source>
        <strain evidence="2">FT137W</strain>
    </source>
</reference>
<sequence>MSSAGKIDQQNIALYLWDDALPLDDYIIAEYEVTTNIQPQHAAVAMAMEQSVGTSKIQHYLDGIELSTFTIRVRDIEQLPEEVCSPVSAYSLVTAVYPQEARDQHTYAIRLAIPKKILMNKPVQFWNILVGELPRLGFLTRFRFKDIQLGDDFGPGPAFGIEGIRQLSGVQHGPLLCRSMRPALGLDTETMAALNQDTLVGGFHLVKDDELMLFENFEKFKVHVLAMLAARDRARAASNEKKLYIANLLCEPWELQERWDFCCEQGVDGVLIAPWIQGLGFLQYLAEQKKMFILAHNTFLEIFNRHPDWRVSDRVIFKCLRALGADMFVTPGNFGEANYQGEEFLSACRDSRETIKKPMLPILQGGKHPNGLSDYHRAVGCDDFMLIVASWIDEYPLGLARGAAAFRDALQISSTNNPK</sequence>
<dbReference type="InterPro" id="IPR036422">
    <property type="entry name" value="RuBisCO_lsu_N_sf"/>
</dbReference>
<dbReference type="SUPFAM" id="SSF51649">
    <property type="entry name" value="RuBisCo, C-terminal domain"/>
    <property type="match status" value="1"/>
</dbReference>
<dbReference type="EMBL" id="JAGSPJ010000001">
    <property type="protein sequence ID" value="MBR7799110.1"/>
    <property type="molecule type" value="Genomic_DNA"/>
</dbReference>
<dbReference type="GO" id="GO:0015977">
    <property type="term" value="P:carbon fixation"/>
    <property type="evidence" value="ECO:0007669"/>
    <property type="project" value="InterPro"/>
</dbReference>
<dbReference type="InterPro" id="IPR033966">
    <property type="entry name" value="RuBisCO"/>
</dbReference>
<dbReference type="Proteomes" id="UP000678545">
    <property type="component" value="Unassembled WGS sequence"/>
</dbReference>
<dbReference type="InterPro" id="IPR036376">
    <property type="entry name" value="RuBisCO_lsu_C_sf"/>
</dbReference>
<organism evidence="2 3">
    <name type="scientific">Undibacterium fentianense</name>
    <dbReference type="NCBI Taxonomy" id="2828728"/>
    <lineage>
        <taxon>Bacteria</taxon>
        <taxon>Pseudomonadati</taxon>
        <taxon>Pseudomonadota</taxon>
        <taxon>Betaproteobacteria</taxon>
        <taxon>Burkholderiales</taxon>
        <taxon>Oxalobacteraceae</taxon>
        <taxon>Undibacterium</taxon>
    </lineage>
</organism>
<dbReference type="Gene3D" id="3.30.70.150">
    <property type="entry name" value="RuBisCO large subunit, N-terminal domain"/>
    <property type="match status" value="1"/>
</dbReference>
<dbReference type="SUPFAM" id="SSF54966">
    <property type="entry name" value="RuBisCO, large subunit, small (N-terminal) domain"/>
    <property type="match status" value="1"/>
</dbReference>
<dbReference type="Pfam" id="PF00016">
    <property type="entry name" value="RuBisCO_large"/>
    <property type="match status" value="1"/>
</dbReference>
<proteinExistence type="predicted"/>
<keyword evidence="3" id="KW-1185">Reference proteome</keyword>
<dbReference type="GO" id="GO:0016984">
    <property type="term" value="F:ribulose-bisphosphate carboxylase activity"/>
    <property type="evidence" value="ECO:0007669"/>
    <property type="project" value="InterPro"/>
</dbReference>
<dbReference type="GO" id="GO:0000287">
    <property type="term" value="F:magnesium ion binding"/>
    <property type="evidence" value="ECO:0007669"/>
    <property type="project" value="InterPro"/>
</dbReference>
<evidence type="ECO:0000313" key="2">
    <source>
        <dbReference type="EMBL" id="MBR7799110.1"/>
    </source>
</evidence>
<dbReference type="Gene3D" id="3.20.20.110">
    <property type="entry name" value="Ribulose bisphosphate carboxylase, large subunit, C-terminal domain"/>
    <property type="match status" value="1"/>
</dbReference>
<dbReference type="InterPro" id="IPR000685">
    <property type="entry name" value="RuBisCO_lsu_C"/>
</dbReference>
<dbReference type="PANTHER" id="PTHR42704">
    <property type="entry name" value="RIBULOSE BISPHOSPHATE CARBOXYLASE"/>
    <property type="match status" value="1"/>
</dbReference>
<evidence type="ECO:0000259" key="1">
    <source>
        <dbReference type="Pfam" id="PF00016"/>
    </source>
</evidence>